<dbReference type="EMBL" id="CP034303">
    <property type="protein sequence ID" value="QHH13278.1"/>
    <property type="molecule type" value="Genomic_DNA"/>
</dbReference>
<name>A0AAX1G0W4_VIBPH</name>
<dbReference type="RefSeq" id="WP_085576832.1">
    <property type="nucleotide sequence ID" value="NZ_CP034303.1"/>
</dbReference>
<keyword evidence="1" id="KW-0614">Plasmid</keyword>
<geneLocation type="plasmid" evidence="2">
    <name>pvpsd2016-4</name>
</geneLocation>
<protein>
    <submittedName>
        <fullName evidence="1">Uncharacterized protein</fullName>
    </submittedName>
</protein>
<accession>A0AAX1G0W4</accession>
<evidence type="ECO:0000313" key="1">
    <source>
        <dbReference type="EMBL" id="QHH13278.1"/>
    </source>
</evidence>
<evidence type="ECO:0000313" key="2">
    <source>
        <dbReference type="Proteomes" id="UP000464718"/>
    </source>
</evidence>
<reference evidence="1 2" key="1">
    <citation type="submission" date="2018-12" db="EMBL/GenBank/DDBJ databases">
        <title>Genomic insights into the evolutionary origins and pathogenicity of five Vibrio parahaemolyticus strains isolated from the shrimp with acute hepatopancreatic necrosis disease (AHPND).</title>
        <authorList>
            <person name="Yang Q."/>
            <person name="Dong X."/>
            <person name="Xie G."/>
            <person name="Fu S."/>
            <person name="Zou P."/>
            <person name="Sun J."/>
            <person name="Wang Y."/>
            <person name="Huang J."/>
        </authorList>
    </citation>
    <scope>NUCLEOTIDE SEQUENCE [LARGE SCALE GENOMIC DNA]</scope>
    <source>
        <strain evidence="1 2">20160303005-1</strain>
        <plasmid evidence="2">pvpsd2016-4</plasmid>
    </source>
</reference>
<proteinExistence type="predicted"/>
<dbReference type="AlphaFoldDB" id="A0AAX1G0W4"/>
<sequence length="221" mass="25318">MNSFIDEPLEAQVNVSEGYQGACLVIFHGGWEEHLAVFPCLEEARHAAGGALEPTVGGYSSAIINETTEAVTHESALHWLFPDAFINQQPTISIQQTVGLTSGEIKEMQTEADTYVSVFFSFERLENYVRWGRSRAEHIIQALYDRMITAEMLFPVLMQDEVCEQSEEAMHLSWVYSQVSELSLDLTQKMDEFEYTQYRVEHPFISQCYDILVNWFCIPVR</sequence>
<organism evidence="1 2">
    <name type="scientific">Vibrio parahaemolyticus</name>
    <dbReference type="NCBI Taxonomy" id="670"/>
    <lineage>
        <taxon>Bacteria</taxon>
        <taxon>Pseudomonadati</taxon>
        <taxon>Pseudomonadota</taxon>
        <taxon>Gammaproteobacteria</taxon>
        <taxon>Vibrionales</taxon>
        <taxon>Vibrionaceae</taxon>
        <taxon>Vibrio</taxon>
    </lineage>
</organism>
<gene>
    <name evidence="1" type="ORF">EHC69_28870</name>
</gene>
<dbReference type="Proteomes" id="UP000464718">
    <property type="component" value="Plasmid pvpsd2016-4"/>
</dbReference>